<organism evidence="2 3">
    <name type="scientific">Neobacillus notoginsengisoli</name>
    <dbReference type="NCBI Taxonomy" id="1578198"/>
    <lineage>
        <taxon>Bacteria</taxon>
        <taxon>Bacillati</taxon>
        <taxon>Bacillota</taxon>
        <taxon>Bacilli</taxon>
        <taxon>Bacillales</taxon>
        <taxon>Bacillaceae</taxon>
        <taxon>Neobacillus</taxon>
    </lineage>
</organism>
<reference evidence="2 3" key="1">
    <citation type="journal article" date="2017" name="Int. J. Syst. Evol. Microbiol.">
        <title>Bacillus notoginsengisoli sp. nov., a novel bacterium isolated from the rhizosphere of Panax notoginseng.</title>
        <authorList>
            <person name="Zhang M.Y."/>
            <person name="Cheng J."/>
            <person name="Cai Y."/>
            <person name="Zhang T.Y."/>
            <person name="Wu Y.Y."/>
            <person name="Manikprabhu D."/>
            <person name="Li W.J."/>
            <person name="Zhang Y.X."/>
        </authorList>
    </citation>
    <scope>NUCLEOTIDE SEQUENCE [LARGE SCALE GENOMIC DNA]</scope>
    <source>
        <strain evidence="2 3">JCM 30743</strain>
    </source>
</reference>
<feature type="domain" description="DUF1659" evidence="1">
    <location>
        <begin position="3"/>
        <end position="70"/>
    </location>
</feature>
<dbReference type="OrthoDB" id="48766at2"/>
<gene>
    <name evidence="2" type="ORF">D1B31_12055</name>
</gene>
<comment type="caution">
    <text evidence="2">The sequence shown here is derived from an EMBL/GenBank/DDBJ whole genome shotgun (WGS) entry which is preliminary data.</text>
</comment>
<dbReference type="RefSeq" id="WP_118921043.1">
    <property type="nucleotide sequence ID" value="NZ_QWEG01000007.1"/>
</dbReference>
<protein>
    <submittedName>
        <fullName evidence="2">DUF1659 domain-containing protein</fullName>
    </submittedName>
</protein>
<dbReference type="AlphaFoldDB" id="A0A417YTA1"/>
<proteinExistence type="predicted"/>
<name>A0A417YTA1_9BACI</name>
<keyword evidence="3" id="KW-1185">Reference proteome</keyword>
<evidence type="ECO:0000313" key="2">
    <source>
        <dbReference type="EMBL" id="RHW40281.1"/>
    </source>
</evidence>
<sequence>MAQALLAESRLRLSFETGVDEKGKPVYKSKTFNNLKKEATPDQMHQAASAIAALCKDPLSTVERTDRSEILG</sequence>
<evidence type="ECO:0000313" key="3">
    <source>
        <dbReference type="Proteomes" id="UP000284416"/>
    </source>
</evidence>
<dbReference type="EMBL" id="QWEG01000007">
    <property type="protein sequence ID" value="RHW40281.1"/>
    <property type="molecule type" value="Genomic_DNA"/>
</dbReference>
<accession>A0A417YTA1</accession>
<dbReference type="Proteomes" id="UP000284416">
    <property type="component" value="Unassembled WGS sequence"/>
</dbReference>
<dbReference type="Pfam" id="PF07872">
    <property type="entry name" value="DUF1659"/>
    <property type="match status" value="1"/>
</dbReference>
<dbReference type="InterPro" id="IPR012454">
    <property type="entry name" value="DUF1659"/>
</dbReference>
<evidence type="ECO:0000259" key="1">
    <source>
        <dbReference type="Pfam" id="PF07872"/>
    </source>
</evidence>